<protein>
    <submittedName>
        <fullName evidence="2">Extracellular solute-binding protein</fullName>
    </submittedName>
</protein>
<gene>
    <name evidence="2" type="ORF">FXF36_09870</name>
</gene>
<dbReference type="RefSeq" id="WP_151623666.1">
    <property type="nucleotide sequence ID" value="NZ_CP043028.1"/>
</dbReference>
<name>A0A5P6VS90_PSEXY</name>
<organism evidence="2 3">
    <name type="scientific">Pseudobutyrivibrio xylanivorans</name>
    <dbReference type="NCBI Taxonomy" id="185007"/>
    <lineage>
        <taxon>Bacteria</taxon>
        <taxon>Bacillati</taxon>
        <taxon>Bacillota</taxon>
        <taxon>Clostridia</taxon>
        <taxon>Lachnospirales</taxon>
        <taxon>Lachnospiraceae</taxon>
        <taxon>Pseudobutyrivibrio</taxon>
    </lineage>
</organism>
<dbReference type="Proteomes" id="UP000327030">
    <property type="component" value="Chromosome 1"/>
</dbReference>
<feature type="region of interest" description="Disordered" evidence="1">
    <location>
        <begin position="25"/>
        <end position="52"/>
    </location>
</feature>
<dbReference type="OrthoDB" id="2492023at2"/>
<dbReference type="InterPro" id="IPR050490">
    <property type="entry name" value="Bact_solute-bd_prot1"/>
</dbReference>
<evidence type="ECO:0000313" key="2">
    <source>
        <dbReference type="EMBL" id="QFJ55148.1"/>
    </source>
</evidence>
<dbReference type="PANTHER" id="PTHR43649:SF12">
    <property type="entry name" value="DIACETYLCHITOBIOSE BINDING PROTEIN DASA"/>
    <property type="match status" value="1"/>
</dbReference>
<evidence type="ECO:0000313" key="3">
    <source>
        <dbReference type="Proteomes" id="UP000327030"/>
    </source>
</evidence>
<dbReference type="Gene3D" id="3.40.190.10">
    <property type="entry name" value="Periplasmic binding protein-like II"/>
    <property type="match status" value="2"/>
</dbReference>
<dbReference type="PROSITE" id="PS51257">
    <property type="entry name" value="PROKAR_LIPOPROTEIN"/>
    <property type="match status" value="1"/>
</dbReference>
<reference evidence="3" key="1">
    <citation type="submission" date="2019-08" db="EMBL/GenBank/DDBJ databases">
        <title>Complete Genome Sequence of the Polysaccharide-Degrading Rumen Bacterium Pseudobutyrivibrio xylanivorans MA3014.</title>
        <authorList>
            <person name="Palevich N."/>
            <person name="Maclean P.H."/>
            <person name="Kelly W.J."/>
            <person name="Leahy S.C."/>
            <person name="Rakonjac J."/>
            <person name="Attwood G.T."/>
        </authorList>
    </citation>
    <scope>NUCLEOTIDE SEQUENCE [LARGE SCALE GENOMIC DNA]</scope>
    <source>
        <strain evidence="3">MA3014</strain>
    </source>
</reference>
<accession>A0A5P6VS90</accession>
<dbReference type="PANTHER" id="PTHR43649">
    <property type="entry name" value="ARABINOSE-BINDING PROTEIN-RELATED"/>
    <property type="match status" value="1"/>
</dbReference>
<proteinExistence type="predicted"/>
<feature type="compositionally biased region" description="Low complexity" evidence="1">
    <location>
        <begin position="25"/>
        <end position="48"/>
    </location>
</feature>
<sequence length="561" mass="61963">MKKKIVALVLACTMGLGMVGCGGSSSSSSASASTTDSSASSEEAGSSELVDGKFAETRHITVEVYDRGNDGGTDPTNNMYTEYIKKGMLEDHNVEVEFVSVPRWTETEEINNLLASGGAPDICLTYSYPTIQTYANMGGVTDLKPLMDQYGSELTNLQNWLGDTNIYWDLDDEKGTLWAIEGKRANNRRINTFIRKDWLDKLGLEEPTTKEEFYNVICAFRDNAKELLGKDADKMVPFSVSFDVGWRAALLIESEMDPKITDKEFYINGFDDRKLTQNGTKAAMKTLNKWYNEGLLWNDFALYTAGDSTEDDMMKAGYVGAFQHNWDYPFRGGDDSIQANLQRIIGDDAKYVAVDCFENSEGKHLKYVDSTAGDRKIFFPTTNTEPLASLLYLDWISAPEHIQYLQIGDEGVTHNVLEDGAIELIPATGDPIMNSGNNIDYTITCNGLHLADDKLTLLSMAHSYPACDPEDVQKALDIAATDNKIAKNVKVPEIVAENGMGEALGSKRDVVYDTALAAKEADFDKVWDSAIEDYLASGGQAIMDERTEKFEAKYGSSTSVE</sequence>
<dbReference type="SUPFAM" id="SSF53850">
    <property type="entry name" value="Periplasmic binding protein-like II"/>
    <property type="match status" value="1"/>
</dbReference>
<evidence type="ECO:0000256" key="1">
    <source>
        <dbReference type="SAM" id="MobiDB-lite"/>
    </source>
</evidence>
<dbReference type="EMBL" id="CP043028">
    <property type="protein sequence ID" value="QFJ55148.1"/>
    <property type="molecule type" value="Genomic_DNA"/>
</dbReference>
<dbReference type="KEGG" id="pxv:FXF36_09870"/>
<dbReference type="AlphaFoldDB" id="A0A5P6VS90"/>